<dbReference type="GeneID" id="28800582"/>
<evidence type="ECO:0000313" key="2">
    <source>
        <dbReference type="Proteomes" id="UP000204609"/>
    </source>
</evidence>
<reference evidence="2" key="1">
    <citation type="submission" date="2016-03" db="EMBL/GenBank/DDBJ databases">
        <authorList>
            <person name="Ploux O."/>
        </authorList>
    </citation>
    <scope>NUCLEOTIDE SEQUENCE [LARGE SCALE GENOMIC DNA]</scope>
</reference>
<dbReference type="OrthoDB" id="37950at10239"/>
<dbReference type="KEGG" id="vg:28800582"/>
<protein>
    <submittedName>
        <fullName evidence="1">Uncharacterized protein</fullName>
    </submittedName>
</protein>
<organism evidence="1 2">
    <name type="scientific">Gordonia phage OneUp</name>
    <dbReference type="NCBI Taxonomy" id="1838074"/>
    <lineage>
        <taxon>Viruses</taxon>
        <taxon>Duplodnaviria</taxon>
        <taxon>Heunggongvirae</taxon>
        <taxon>Uroviricota</taxon>
        <taxon>Caudoviricetes</taxon>
        <taxon>Oneupvirus</taxon>
        <taxon>Oneupvirus oneup</taxon>
    </lineage>
</organism>
<dbReference type="Proteomes" id="UP000204609">
    <property type="component" value="Segment"/>
</dbReference>
<gene>
    <name evidence="1" type="primary">123</name>
    <name evidence="1" type="ORF">PBI_ONEUP_123</name>
</gene>
<dbReference type="RefSeq" id="YP_009274539.1">
    <property type="nucleotide sequence ID" value="NC_030917.1"/>
</dbReference>
<name>A0A166Y9H2_9CAUD</name>
<keyword evidence="2" id="KW-1185">Reference proteome</keyword>
<accession>A0A166Y9H2</accession>
<sequence length="105" mass="11934">MTTYTMDIDRRADELGEEAWLKFLEEDGFESATEAYDRLTSFFKKARLGDDPYLSADVLYCGVTGRVTDFRAQVVGHYNDTRGRFTLILANGDKVIFVKPRPGVL</sequence>
<proteinExistence type="predicted"/>
<evidence type="ECO:0000313" key="1">
    <source>
        <dbReference type="EMBL" id="ANA86457.1"/>
    </source>
</evidence>
<dbReference type="EMBL" id="KU998245">
    <property type="protein sequence ID" value="ANA86457.1"/>
    <property type="molecule type" value="Genomic_DNA"/>
</dbReference>